<accession>A0ABU2FQ36</accession>
<gene>
    <name evidence="5" type="ORF">NDI86_12100</name>
</gene>
<name>A0ABU2FQ36_9EURY</name>
<comment type="caution">
    <text evidence="5">The sequence shown here is derived from an EMBL/GenBank/DDBJ whole genome shotgun (WGS) entry which is preliminary data.</text>
</comment>
<evidence type="ECO:0000259" key="4">
    <source>
        <dbReference type="Pfam" id="PF04967"/>
    </source>
</evidence>
<dbReference type="PANTHER" id="PTHR34236:SF1">
    <property type="entry name" value="DIMETHYL SULFOXIDE REDUCTASE TRANSCRIPTIONAL ACTIVATOR"/>
    <property type="match status" value="1"/>
</dbReference>
<feature type="domain" description="HTH bat-type" evidence="4">
    <location>
        <begin position="216"/>
        <end position="267"/>
    </location>
</feature>
<protein>
    <submittedName>
        <fullName evidence="5">Helix-turn-helix domain-containing protein</fullName>
    </submittedName>
</protein>
<keyword evidence="6" id="KW-1185">Reference proteome</keyword>
<feature type="region of interest" description="Disordered" evidence="3">
    <location>
        <begin position="1"/>
        <end position="27"/>
    </location>
</feature>
<evidence type="ECO:0000256" key="3">
    <source>
        <dbReference type="SAM" id="MobiDB-lite"/>
    </source>
</evidence>
<dbReference type="PANTHER" id="PTHR34236">
    <property type="entry name" value="DIMETHYL SULFOXIDE REDUCTASE TRANSCRIPTIONAL ACTIVATOR"/>
    <property type="match status" value="1"/>
</dbReference>
<evidence type="ECO:0000313" key="5">
    <source>
        <dbReference type="EMBL" id="MDS0282869.1"/>
    </source>
</evidence>
<keyword evidence="2" id="KW-0804">Transcription</keyword>
<organism evidence="5 6">
    <name type="scientific">Haloarcula onubensis</name>
    <dbReference type="NCBI Taxonomy" id="2950539"/>
    <lineage>
        <taxon>Archaea</taxon>
        <taxon>Methanobacteriati</taxon>
        <taxon>Methanobacteriota</taxon>
        <taxon>Stenosarchaea group</taxon>
        <taxon>Halobacteria</taxon>
        <taxon>Halobacteriales</taxon>
        <taxon>Haloarculaceae</taxon>
        <taxon>Haloarcula</taxon>
    </lineage>
</organism>
<dbReference type="InterPro" id="IPR007050">
    <property type="entry name" value="HTH_bacterioopsin"/>
</dbReference>
<dbReference type="EMBL" id="JAMQOS010000004">
    <property type="protein sequence ID" value="MDS0282869.1"/>
    <property type="molecule type" value="Genomic_DNA"/>
</dbReference>
<evidence type="ECO:0000313" key="6">
    <source>
        <dbReference type="Proteomes" id="UP001268864"/>
    </source>
</evidence>
<evidence type="ECO:0000256" key="1">
    <source>
        <dbReference type="ARBA" id="ARBA00023015"/>
    </source>
</evidence>
<keyword evidence="1" id="KW-0805">Transcription regulation</keyword>
<dbReference type="Pfam" id="PF04967">
    <property type="entry name" value="HTH_10"/>
    <property type="match status" value="1"/>
</dbReference>
<proteinExistence type="predicted"/>
<reference evidence="5 6" key="1">
    <citation type="submission" date="2022-06" db="EMBL/GenBank/DDBJ databases">
        <title>Halomicroarcula sp. a new haloarchaeum isolate from saline soil.</title>
        <authorList>
            <person name="Strakova D."/>
            <person name="Galisteo C."/>
            <person name="Sanchez-Porro C."/>
            <person name="Ventosa A."/>
        </authorList>
    </citation>
    <scope>NUCLEOTIDE SEQUENCE [LARGE SCALE GENOMIC DNA]</scope>
    <source>
        <strain evidence="5 6">S3CR25-11</strain>
    </source>
</reference>
<evidence type="ECO:0000256" key="2">
    <source>
        <dbReference type="ARBA" id="ARBA00023163"/>
    </source>
</evidence>
<dbReference type="Proteomes" id="UP001268864">
    <property type="component" value="Unassembled WGS sequence"/>
</dbReference>
<sequence length="279" mass="30724">MCLSTASFAPEITTGRHVPPDTATTAAPQTTVAGTRFTDQSKEAITSRHESKATLPQKMTDIKAVVRLEHPDIVLTETVSHDRSSKVKSVSEAGTDPTSGRFFYRIESVDFSQFEDGLREDNTVGDFERVIETRDGEAIYSFEYTDEAKIISPIISTASGVILGMENEGEAWVFTVWMPDRTNLVHLWDYAKQNDVEIELLRVNEYASLGDTDAGLTDSQREALLVAVERGYFEEPRNATLSDVAAELDISQPAASGLLRRGIKRLVVSSLTDGSETPE</sequence>